<keyword evidence="1" id="KW-0472">Membrane</keyword>
<organism evidence="2 3">
    <name type="scientific">Anaerococcus murdochii</name>
    <dbReference type="NCBI Taxonomy" id="411577"/>
    <lineage>
        <taxon>Bacteria</taxon>
        <taxon>Bacillati</taxon>
        <taxon>Bacillota</taxon>
        <taxon>Tissierellia</taxon>
        <taxon>Tissierellales</taxon>
        <taxon>Peptoniphilaceae</taxon>
        <taxon>Anaerococcus</taxon>
    </lineage>
</organism>
<dbReference type="Proteomes" id="UP000734271">
    <property type="component" value="Unassembled WGS sequence"/>
</dbReference>
<gene>
    <name evidence="2" type="ORF">K8P03_06735</name>
</gene>
<comment type="caution">
    <text evidence="2">The sequence shown here is derived from an EMBL/GenBank/DDBJ whole genome shotgun (WGS) entry which is preliminary data.</text>
</comment>
<name>A0ABS7SZJ5_9FIRM</name>
<accession>A0ABS7SZJ5</accession>
<protein>
    <recommendedName>
        <fullName evidence="4">Signal transduction histidine kinase</fullName>
    </recommendedName>
</protein>
<keyword evidence="1" id="KW-1133">Transmembrane helix</keyword>
<proteinExistence type="predicted"/>
<sequence>MKTREKGLITYILLTSILGALTMLSIPYAMAKESYLYYGYVVVFLTCTIISGMILKRYQKTVKYFDLGEYLTSQQEEFARIIHDEIIQDLYGIRNNLNLKTPDLEKAKAIAENLENKSRSIMTYYRESLISDMSLKENVESIFYDVEALYPGKNFDLSIDISESIKERNPQSLRTILIITKELINNIYKHSKGSKITYKMDLEGGDIVLRVTSDGAEYLDYRNILESRGGVLFMKFLLDSFGGDIKYYYKDGILKTQVRVGID</sequence>
<dbReference type="Gene3D" id="3.30.565.10">
    <property type="entry name" value="Histidine kinase-like ATPase, C-terminal domain"/>
    <property type="match status" value="1"/>
</dbReference>
<dbReference type="SUPFAM" id="SSF55874">
    <property type="entry name" value="ATPase domain of HSP90 chaperone/DNA topoisomerase II/histidine kinase"/>
    <property type="match status" value="1"/>
</dbReference>
<feature type="transmembrane region" description="Helical" evidence="1">
    <location>
        <begin position="7"/>
        <end position="29"/>
    </location>
</feature>
<evidence type="ECO:0000313" key="2">
    <source>
        <dbReference type="EMBL" id="MBZ2386975.1"/>
    </source>
</evidence>
<feature type="transmembrane region" description="Helical" evidence="1">
    <location>
        <begin position="35"/>
        <end position="55"/>
    </location>
</feature>
<evidence type="ECO:0008006" key="4">
    <source>
        <dbReference type="Google" id="ProtNLM"/>
    </source>
</evidence>
<dbReference type="EMBL" id="JAIPME010000002">
    <property type="protein sequence ID" value="MBZ2386975.1"/>
    <property type="molecule type" value="Genomic_DNA"/>
</dbReference>
<evidence type="ECO:0000256" key="1">
    <source>
        <dbReference type="SAM" id="Phobius"/>
    </source>
</evidence>
<reference evidence="2 3" key="1">
    <citation type="submission" date="2021-08" db="EMBL/GenBank/DDBJ databases">
        <title>FDA dAtabase for Regulatory Grade micrObial Sequences (FDA-ARGOS): Supporting development and validation of Infectious Disease Dx tests.</title>
        <authorList>
            <person name="Sproer C."/>
            <person name="Gronow S."/>
            <person name="Severitt S."/>
            <person name="Schroder I."/>
            <person name="Tallon L."/>
            <person name="Sadzewicz L."/>
            <person name="Zhao X."/>
            <person name="Boylan J."/>
            <person name="Ott S."/>
            <person name="Bowen H."/>
            <person name="Vavikolanu K."/>
            <person name="Hazen T."/>
            <person name="Aluvathingal J."/>
            <person name="Nadendla S."/>
            <person name="Lowell S."/>
            <person name="Myers T."/>
            <person name="Yan Y."/>
            <person name="Sichtig H."/>
        </authorList>
    </citation>
    <scope>NUCLEOTIDE SEQUENCE [LARGE SCALE GENOMIC DNA]</scope>
    <source>
        <strain evidence="2 3">FDAARGOS_1460</strain>
    </source>
</reference>
<keyword evidence="3" id="KW-1185">Reference proteome</keyword>
<keyword evidence="1" id="KW-0812">Transmembrane</keyword>
<dbReference type="InterPro" id="IPR036890">
    <property type="entry name" value="HATPase_C_sf"/>
</dbReference>
<evidence type="ECO:0000313" key="3">
    <source>
        <dbReference type="Proteomes" id="UP000734271"/>
    </source>
</evidence>
<dbReference type="RefSeq" id="WP_223419670.1">
    <property type="nucleotide sequence ID" value="NZ_JAIPME010000002.1"/>
</dbReference>